<dbReference type="PROSITE" id="PS50905">
    <property type="entry name" value="FERRITIN_LIKE"/>
    <property type="match status" value="1"/>
</dbReference>
<evidence type="ECO:0000259" key="7">
    <source>
        <dbReference type="PROSITE" id="PS50905"/>
    </source>
</evidence>
<protein>
    <recommendedName>
        <fullName evidence="6">Ferritin</fullName>
        <ecNumber evidence="6">1.16.3.1</ecNumber>
    </recommendedName>
</protein>
<organism evidence="8 9">
    <name type="scientific">Bursaphelenchus okinawaensis</name>
    <dbReference type="NCBI Taxonomy" id="465554"/>
    <lineage>
        <taxon>Eukaryota</taxon>
        <taxon>Metazoa</taxon>
        <taxon>Ecdysozoa</taxon>
        <taxon>Nematoda</taxon>
        <taxon>Chromadorea</taxon>
        <taxon>Rhabditida</taxon>
        <taxon>Tylenchina</taxon>
        <taxon>Tylenchomorpha</taxon>
        <taxon>Aphelenchoidea</taxon>
        <taxon>Aphelenchoididae</taxon>
        <taxon>Bursaphelenchus</taxon>
    </lineage>
</organism>
<dbReference type="InterPro" id="IPR009078">
    <property type="entry name" value="Ferritin-like_SF"/>
</dbReference>
<feature type="binding site" evidence="5">
    <location>
        <position position="57"/>
    </location>
    <ligand>
        <name>Fe cation</name>
        <dbReference type="ChEBI" id="CHEBI:24875"/>
        <label>1</label>
    </ligand>
</feature>
<dbReference type="GO" id="GO:0006826">
    <property type="term" value="P:iron ion transport"/>
    <property type="evidence" value="ECO:0007669"/>
    <property type="project" value="InterPro"/>
</dbReference>
<feature type="binding site" evidence="5">
    <location>
        <position position="22"/>
    </location>
    <ligand>
        <name>Fe cation</name>
        <dbReference type="ChEBI" id="CHEBI:24875"/>
        <label>1</label>
    </ligand>
</feature>
<dbReference type="CDD" id="cd01056">
    <property type="entry name" value="Euk_Ferritin"/>
    <property type="match status" value="1"/>
</dbReference>
<comment type="function">
    <text evidence="6">Stores iron in a soluble, non-toxic, readily available form. Important for iron homeostasis. Iron is taken up in the ferrous form and deposited as ferric hydroxides after oxidation.</text>
</comment>
<keyword evidence="2 6" id="KW-0409">Iron storage</keyword>
<feature type="binding site" evidence="5">
    <location>
        <position position="60"/>
    </location>
    <ligand>
        <name>Fe cation</name>
        <dbReference type="ChEBI" id="CHEBI:24875"/>
        <label>1</label>
    </ligand>
</feature>
<evidence type="ECO:0000256" key="5">
    <source>
        <dbReference type="PIRSR" id="PIRSR601519-1"/>
    </source>
</evidence>
<comment type="caution">
    <text evidence="8">The sequence shown here is derived from an EMBL/GenBank/DDBJ whole genome shotgun (WGS) entry which is preliminary data.</text>
</comment>
<evidence type="ECO:0000256" key="4">
    <source>
        <dbReference type="ARBA" id="ARBA00023004"/>
    </source>
</evidence>
<dbReference type="EMBL" id="CAJFDH010000001">
    <property type="protein sequence ID" value="CAD5206565.1"/>
    <property type="molecule type" value="Genomic_DNA"/>
</dbReference>
<comment type="catalytic activity">
    <reaction evidence="6">
        <text>4 Fe(2+) + O2 + 4 H(+) = 4 Fe(3+) + 2 H2O</text>
        <dbReference type="Rhea" id="RHEA:11148"/>
        <dbReference type="ChEBI" id="CHEBI:15377"/>
        <dbReference type="ChEBI" id="CHEBI:15378"/>
        <dbReference type="ChEBI" id="CHEBI:15379"/>
        <dbReference type="ChEBI" id="CHEBI:29033"/>
        <dbReference type="ChEBI" id="CHEBI:29034"/>
        <dbReference type="EC" id="1.16.3.1"/>
    </reaction>
</comment>
<dbReference type="Gene3D" id="1.20.1260.10">
    <property type="match status" value="1"/>
</dbReference>
<evidence type="ECO:0000256" key="6">
    <source>
        <dbReference type="RuleBase" id="RU361145"/>
    </source>
</evidence>
<reference evidence="8" key="1">
    <citation type="submission" date="2020-09" db="EMBL/GenBank/DDBJ databases">
        <authorList>
            <person name="Kikuchi T."/>
        </authorList>
    </citation>
    <scope>NUCLEOTIDE SEQUENCE</scope>
    <source>
        <strain evidence="8">SH1</strain>
    </source>
</reference>
<dbReference type="GO" id="GO:0008199">
    <property type="term" value="F:ferric iron binding"/>
    <property type="evidence" value="ECO:0007669"/>
    <property type="project" value="InterPro"/>
</dbReference>
<gene>
    <name evidence="8" type="ORF">BOKJ2_LOCUS1249</name>
</gene>
<keyword evidence="3 5" id="KW-0479">Metal-binding</keyword>
<feature type="domain" description="Ferritin-like diiron" evidence="7">
    <location>
        <begin position="5"/>
        <end position="129"/>
    </location>
</feature>
<dbReference type="GO" id="GO:0004322">
    <property type="term" value="F:ferroxidase activity"/>
    <property type="evidence" value="ECO:0007669"/>
    <property type="project" value="UniProtKB-EC"/>
</dbReference>
<evidence type="ECO:0000256" key="2">
    <source>
        <dbReference type="ARBA" id="ARBA00022434"/>
    </source>
</evidence>
<dbReference type="PANTHER" id="PTHR11431">
    <property type="entry name" value="FERRITIN"/>
    <property type="match status" value="1"/>
</dbReference>
<dbReference type="PANTHER" id="PTHR11431:SF75">
    <property type="entry name" value="FERRITIN"/>
    <property type="match status" value="1"/>
</dbReference>
<sequence>MESRQNFDIDCEHSINVQINNELFASYTYLAMANYFRRTNVALYGAGAFFHNQHLDELTHAYKLIEYMTDRGGVVKLAQLSAPQNQEWASLLAAFKDAVDLERNNNTSLMRLHEIASNKQDSDVSYLPN</sequence>
<evidence type="ECO:0000256" key="3">
    <source>
        <dbReference type="ARBA" id="ARBA00022723"/>
    </source>
</evidence>
<dbReference type="EMBL" id="CAJFCW020000001">
    <property type="protein sequence ID" value="CAG9082286.1"/>
    <property type="molecule type" value="Genomic_DNA"/>
</dbReference>
<dbReference type="InterPro" id="IPR001519">
    <property type="entry name" value="Ferritin"/>
</dbReference>
<evidence type="ECO:0000256" key="1">
    <source>
        <dbReference type="ARBA" id="ARBA00007513"/>
    </source>
</evidence>
<keyword evidence="6" id="KW-0560">Oxidoreductase</keyword>
<keyword evidence="9" id="KW-1185">Reference proteome</keyword>
<dbReference type="Pfam" id="PF00210">
    <property type="entry name" value="Ferritin"/>
    <property type="match status" value="1"/>
</dbReference>
<feature type="binding site" evidence="5">
    <location>
        <position position="102"/>
    </location>
    <ligand>
        <name>Fe cation</name>
        <dbReference type="ChEBI" id="CHEBI:24875"/>
        <label>1</label>
    </ligand>
</feature>
<evidence type="ECO:0000313" key="9">
    <source>
        <dbReference type="Proteomes" id="UP000614601"/>
    </source>
</evidence>
<dbReference type="EC" id="1.16.3.1" evidence="6"/>
<dbReference type="GO" id="GO:0005737">
    <property type="term" value="C:cytoplasm"/>
    <property type="evidence" value="ECO:0007669"/>
    <property type="project" value="TreeGrafter"/>
</dbReference>
<dbReference type="OrthoDB" id="186462at2759"/>
<proteinExistence type="inferred from homology"/>
<dbReference type="GO" id="GO:0008198">
    <property type="term" value="F:ferrous iron binding"/>
    <property type="evidence" value="ECO:0007669"/>
    <property type="project" value="TreeGrafter"/>
</dbReference>
<dbReference type="GO" id="GO:0006879">
    <property type="term" value="P:intracellular iron ion homeostasis"/>
    <property type="evidence" value="ECO:0007669"/>
    <property type="project" value="UniProtKB-KW"/>
</dbReference>
<name>A0A811JSZ0_9BILA</name>
<dbReference type="AlphaFoldDB" id="A0A811JSZ0"/>
<evidence type="ECO:0000313" key="8">
    <source>
        <dbReference type="EMBL" id="CAD5206565.1"/>
    </source>
</evidence>
<accession>A0A811JSZ0</accession>
<dbReference type="InterPro" id="IPR009040">
    <property type="entry name" value="Ferritin-like_diiron"/>
</dbReference>
<keyword evidence="4 5" id="KW-0408">Iron</keyword>
<dbReference type="Proteomes" id="UP000614601">
    <property type="component" value="Unassembled WGS sequence"/>
</dbReference>
<dbReference type="InterPro" id="IPR008331">
    <property type="entry name" value="Ferritin_DPS_dom"/>
</dbReference>
<dbReference type="Proteomes" id="UP000783686">
    <property type="component" value="Unassembled WGS sequence"/>
</dbReference>
<dbReference type="SUPFAM" id="SSF47240">
    <property type="entry name" value="Ferritin-like"/>
    <property type="match status" value="1"/>
</dbReference>
<dbReference type="InterPro" id="IPR012347">
    <property type="entry name" value="Ferritin-like"/>
</dbReference>
<comment type="similarity">
    <text evidence="1 6">Belongs to the ferritin family.</text>
</comment>